<evidence type="ECO:0000313" key="6">
    <source>
        <dbReference type="EMBL" id="RKU46465.1"/>
    </source>
</evidence>
<dbReference type="PANTHER" id="PTHR40621">
    <property type="entry name" value="TRANSCRIPTION FACTOR KAPC-RELATED"/>
    <property type="match status" value="1"/>
</dbReference>
<dbReference type="Gene3D" id="1.20.5.170">
    <property type="match status" value="1"/>
</dbReference>
<evidence type="ECO:0000259" key="5">
    <source>
        <dbReference type="PROSITE" id="PS50217"/>
    </source>
</evidence>
<dbReference type="Proteomes" id="UP000275385">
    <property type="component" value="Unassembled WGS sequence"/>
</dbReference>
<dbReference type="Gene3D" id="1.10.238.100">
    <property type="entry name" value="YAP1 redox domain. Chain B"/>
    <property type="match status" value="1"/>
</dbReference>
<sequence length="383" mass="41859">MSNSISPDPGASDSKSPLSALNLGFLKNLTEKKTTRDGQQPKRRGPKPDSKPALTRRQELNRQAQRTHRERKELYIKALEDEVLRLKEIYSHVSQDKEKLAQENRQLKALLAQHGISPGAAVSGGGAGASMLGDESTSNNSRGFTPSGSVSGAAPPSSYTSAFTPPHLASTQANSLSPHPQGHPQQQSKSIPGPSLGLQLRVQEQNRNPHIDYEQAGIDFVLTLEKPCMDHMPWLVERGMHGGENEACGHALMASCPPAPFPDLTDNVPFGYTNVPDTKPVTGLDGREMAQRTWELTKGDLNTLLDLSKRLNLDGEITPIMAWGMVLAHPRLAELKPEDFTRICDELGSKVRCYGFGAVMEEFEVRDALENVFSTKSDVAMAY</sequence>
<dbReference type="InterPro" id="IPR050936">
    <property type="entry name" value="AP-1-like"/>
</dbReference>
<protein>
    <recommendedName>
        <fullName evidence="5">BZIP domain-containing protein</fullName>
    </recommendedName>
</protein>
<feature type="domain" description="BZIP" evidence="5">
    <location>
        <begin position="56"/>
        <end position="114"/>
    </location>
</feature>
<dbReference type="PROSITE" id="PS50217">
    <property type="entry name" value="BZIP"/>
    <property type="match status" value="1"/>
</dbReference>
<feature type="compositionally biased region" description="Polar residues" evidence="4">
    <location>
        <begin position="159"/>
        <end position="177"/>
    </location>
</feature>
<dbReference type="GO" id="GO:0090575">
    <property type="term" value="C:RNA polymerase II transcription regulator complex"/>
    <property type="evidence" value="ECO:0007669"/>
    <property type="project" value="TreeGrafter"/>
</dbReference>
<dbReference type="SUPFAM" id="SSF57959">
    <property type="entry name" value="Leucine zipper domain"/>
    <property type="match status" value="1"/>
</dbReference>
<dbReference type="GO" id="GO:0001228">
    <property type="term" value="F:DNA-binding transcription activator activity, RNA polymerase II-specific"/>
    <property type="evidence" value="ECO:0007669"/>
    <property type="project" value="TreeGrafter"/>
</dbReference>
<evidence type="ECO:0000256" key="2">
    <source>
        <dbReference type="ARBA" id="ARBA00004496"/>
    </source>
</evidence>
<feature type="compositionally biased region" description="Low complexity" evidence="4">
    <location>
        <begin position="178"/>
        <end position="187"/>
    </location>
</feature>
<dbReference type="InterPro" id="IPR004827">
    <property type="entry name" value="bZIP"/>
</dbReference>
<evidence type="ECO:0000256" key="3">
    <source>
        <dbReference type="ARBA" id="ARBA00023242"/>
    </source>
</evidence>
<feature type="region of interest" description="Disordered" evidence="4">
    <location>
        <begin position="1"/>
        <end position="69"/>
    </location>
</feature>
<comment type="subcellular location">
    <subcellularLocation>
        <location evidence="2">Cytoplasm</location>
    </subcellularLocation>
    <subcellularLocation>
        <location evidence="1">Nucleus</location>
    </subcellularLocation>
</comment>
<feature type="compositionally biased region" description="Low complexity" evidence="4">
    <location>
        <begin position="146"/>
        <end position="158"/>
    </location>
</feature>
<reference evidence="6 7" key="1">
    <citation type="submission" date="2018-08" db="EMBL/GenBank/DDBJ databases">
        <title>Draft genome of the lignicolous fungus Coniochaeta pulveracea.</title>
        <authorList>
            <person name="Borstlap C.J."/>
            <person name="De Witt R.N."/>
            <person name="Botha A."/>
            <person name="Volschenk H."/>
        </authorList>
    </citation>
    <scope>NUCLEOTIDE SEQUENCE [LARGE SCALE GENOMIC DNA]</scope>
    <source>
        <strain evidence="6 7">CAB683</strain>
    </source>
</reference>
<dbReference type="GO" id="GO:0000976">
    <property type="term" value="F:transcription cis-regulatory region binding"/>
    <property type="evidence" value="ECO:0007669"/>
    <property type="project" value="InterPro"/>
</dbReference>
<accession>A0A420YEX5</accession>
<dbReference type="SUPFAM" id="SSF111430">
    <property type="entry name" value="YAP1 redox domain"/>
    <property type="match status" value="1"/>
</dbReference>
<keyword evidence="7" id="KW-1185">Reference proteome</keyword>
<evidence type="ECO:0000313" key="7">
    <source>
        <dbReference type="Proteomes" id="UP000275385"/>
    </source>
</evidence>
<feature type="region of interest" description="Disordered" evidence="4">
    <location>
        <begin position="126"/>
        <end position="195"/>
    </location>
</feature>
<name>A0A420YEX5_9PEZI</name>
<proteinExistence type="predicted"/>
<gene>
    <name evidence="6" type="ORF">DL546_007664</name>
</gene>
<dbReference type="GO" id="GO:0005737">
    <property type="term" value="C:cytoplasm"/>
    <property type="evidence" value="ECO:0007669"/>
    <property type="project" value="UniProtKB-SubCell"/>
</dbReference>
<dbReference type="AlphaFoldDB" id="A0A420YEX5"/>
<dbReference type="InterPro" id="IPR023167">
    <property type="entry name" value="Yap1_redox_dom_sf"/>
</dbReference>
<organism evidence="6 7">
    <name type="scientific">Coniochaeta pulveracea</name>
    <dbReference type="NCBI Taxonomy" id="177199"/>
    <lineage>
        <taxon>Eukaryota</taxon>
        <taxon>Fungi</taxon>
        <taxon>Dikarya</taxon>
        <taxon>Ascomycota</taxon>
        <taxon>Pezizomycotina</taxon>
        <taxon>Sordariomycetes</taxon>
        <taxon>Sordariomycetidae</taxon>
        <taxon>Coniochaetales</taxon>
        <taxon>Coniochaetaceae</taxon>
        <taxon>Coniochaeta</taxon>
    </lineage>
</organism>
<feature type="compositionally biased region" description="Basic and acidic residues" evidence="4">
    <location>
        <begin position="29"/>
        <end position="60"/>
    </location>
</feature>
<dbReference type="CDD" id="cd14688">
    <property type="entry name" value="bZIP_YAP"/>
    <property type="match status" value="1"/>
</dbReference>
<feature type="compositionally biased region" description="Polar residues" evidence="4">
    <location>
        <begin position="135"/>
        <end position="144"/>
    </location>
</feature>
<evidence type="ECO:0000256" key="1">
    <source>
        <dbReference type="ARBA" id="ARBA00004123"/>
    </source>
</evidence>
<dbReference type="PANTHER" id="PTHR40621:SF6">
    <property type="entry name" value="AP-1-LIKE TRANSCRIPTION FACTOR YAP1-RELATED"/>
    <property type="match status" value="1"/>
</dbReference>
<dbReference type="OrthoDB" id="2590011at2759"/>
<dbReference type="InterPro" id="IPR046347">
    <property type="entry name" value="bZIP_sf"/>
</dbReference>
<keyword evidence="3" id="KW-0539">Nucleus</keyword>
<dbReference type="EMBL" id="QVQW01000014">
    <property type="protein sequence ID" value="RKU46465.1"/>
    <property type="molecule type" value="Genomic_DNA"/>
</dbReference>
<comment type="caution">
    <text evidence="6">The sequence shown here is derived from an EMBL/GenBank/DDBJ whole genome shotgun (WGS) entry which is preliminary data.</text>
</comment>
<evidence type="ECO:0000256" key="4">
    <source>
        <dbReference type="SAM" id="MobiDB-lite"/>
    </source>
</evidence>